<dbReference type="InterPro" id="IPR004681">
    <property type="entry name" value="TRAP_DctM"/>
</dbReference>
<evidence type="ECO:0000256" key="3">
    <source>
        <dbReference type="ARBA" id="ARBA00022519"/>
    </source>
</evidence>
<evidence type="ECO:0000256" key="7">
    <source>
        <dbReference type="SAM" id="Phobius"/>
    </source>
</evidence>
<evidence type="ECO:0000256" key="6">
    <source>
        <dbReference type="ARBA" id="ARBA00023136"/>
    </source>
</evidence>
<dbReference type="PANTHER" id="PTHR33362">
    <property type="entry name" value="SIALIC ACID TRAP TRANSPORTER PERMEASE PROTEIN SIAT-RELATED"/>
    <property type="match status" value="1"/>
</dbReference>
<evidence type="ECO:0000313" key="9">
    <source>
        <dbReference type="EMBL" id="MBE1459686.1"/>
    </source>
</evidence>
<feature type="transmembrane region" description="Helical" evidence="7">
    <location>
        <begin position="167"/>
        <end position="191"/>
    </location>
</feature>
<feature type="transmembrane region" description="Helical" evidence="7">
    <location>
        <begin position="93"/>
        <end position="114"/>
    </location>
</feature>
<name>A0ABR9HL28_9ACTN</name>
<proteinExistence type="predicted"/>
<comment type="subcellular location">
    <subcellularLocation>
        <location evidence="1">Cell inner membrane</location>
        <topology evidence="1">Multi-pass membrane protein</topology>
    </subcellularLocation>
</comment>
<feature type="transmembrane region" description="Helical" evidence="7">
    <location>
        <begin position="353"/>
        <end position="377"/>
    </location>
</feature>
<evidence type="ECO:0000256" key="5">
    <source>
        <dbReference type="ARBA" id="ARBA00022989"/>
    </source>
</evidence>
<keyword evidence="5 7" id="KW-1133">Transmembrane helix</keyword>
<feature type="transmembrane region" description="Helical" evidence="7">
    <location>
        <begin position="134"/>
        <end position="161"/>
    </location>
</feature>
<feature type="transmembrane region" description="Helical" evidence="7">
    <location>
        <begin position="269"/>
        <end position="291"/>
    </location>
</feature>
<comment type="caution">
    <text evidence="9">The sequence shown here is derived from an EMBL/GenBank/DDBJ whole genome shotgun (WGS) entry which is preliminary data.</text>
</comment>
<evidence type="ECO:0000256" key="2">
    <source>
        <dbReference type="ARBA" id="ARBA00022475"/>
    </source>
</evidence>
<sequence length="424" mass="44286">MIAGFLLLGIIVLLALRVPIAFAILAPCLVYMVTTDQSNGLALRTAAQEINSFPLLAVPLFILVGVAANHTGIADRIFAFAQVLLGRLRASLGYVNIGVSVGFSWVSGSALADVAGMSKMQVPAMTSRGYPRRFALGLTAASSLISPIMPPSIPAIVYASVAAVSTAALFAAALVPALLIAAGLVVAVYLWGRKHPELAGERSTLAEARTAAVRVLGPLGAPVILLGGILGGYFTPTEAAAVGAAYVLLLGFVYRELNLGKLRRIVVETATTAASIAIVLAASGLLGWILARERVPHDIADFLLGFTDNPIVFLIVVNVVLILIGTILEPVAALMITVPVLLPIAVQFGVDPVHFGVIVIVNLMIGLLTPPIGGVLFVLGSATRTPMYEVFRGTTPFLVPLLLTLVVLTIAPDLVLFLPRYLGL</sequence>
<reference evidence="9 10" key="1">
    <citation type="submission" date="2020-10" db="EMBL/GenBank/DDBJ databases">
        <title>Sequencing the genomes of 1000 actinobacteria strains.</title>
        <authorList>
            <person name="Klenk H.-P."/>
        </authorList>
    </citation>
    <scope>NUCLEOTIDE SEQUENCE [LARGE SCALE GENOMIC DNA]</scope>
    <source>
        <strain evidence="9 10">DSM 45157</strain>
    </source>
</reference>
<keyword evidence="2" id="KW-1003">Cell membrane</keyword>
<protein>
    <submittedName>
        <fullName evidence="9">Tripartite ATP-independent transporter DctM subunit</fullName>
    </submittedName>
</protein>
<keyword evidence="6 7" id="KW-0472">Membrane</keyword>
<feature type="transmembrane region" description="Helical" evidence="7">
    <location>
        <begin position="211"/>
        <end position="233"/>
    </location>
</feature>
<evidence type="ECO:0000256" key="1">
    <source>
        <dbReference type="ARBA" id="ARBA00004429"/>
    </source>
</evidence>
<feature type="transmembrane region" description="Helical" evidence="7">
    <location>
        <begin position="6"/>
        <end position="32"/>
    </location>
</feature>
<gene>
    <name evidence="9" type="ORF">H4W79_003900</name>
</gene>
<dbReference type="EMBL" id="JADBDY010000001">
    <property type="protein sequence ID" value="MBE1459686.1"/>
    <property type="molecule type" value="Genomic_DNA"/>
</dbReference>
<keyword evidence="4 7" id="KW-0812">Transmembrane</keyword>
<evidence type="ECO:0000259" key="8">
    <source>
        <dbReference type="Pfam" id="PF06808"/>
    </source>
</evidence>
<feature type="transmembrane region" description="Helical" evidence="7">
    <location>
        <begin position="239"/>
        <end position="257"/>
    </location>
</feature>
<organism evidence="9 10">
    <name type="scientific">Nocardiopsis terrae</name>
    <dbReference type="NCBI Taxonomy" id="372655"/>
    <lineage>
        <taxon>Bacteria</taxon>
        <taxon>Bacillati</taxon>
        <taxon>Actinomycetota</taxon>
        <taxon>Actinomycetes</taxon>
        <taxon>Streptosporangiales</taxon>
        <taxon>Nocardiopsidaceae</taxon>
        <taxon>Nocardiopsis</taxon>
    </lineage>
</organism>
<feature type="transmembrane region" description="Helical" evidence="7">
    <location>
        <begin position="311"/>
        <end position="341"/>
    </location>
</feature>
<dbReference type="PIRSF" id="PIRSF006066">
    <property type="entry name" value="HI0050"/>
    <property type="match status" value="1"/>
</dbReference>
<keyword evidence="10" id="KW-1185">Reference proteome</keyword>
<dbReference type="Pfam" id="PF06808">
    <property type="entry name" value="DctM"/>
    <property type="match status" value="1"/>
</dbReference>
<feature type="domain" description="TRAP C4-dicarboxylate transport system permease DctM subunit" evidence="8">
    <location>
        <begin position="8"/>
        <end position="413"/>
    </location>
</feature>
<accession>A0ABR9HL28</accession>
<evidence type="ECO:0000256" key="4">
    <source>
        <dbReference type="ARBA" id="ARBA00022692"/>
    </source>
</evidence>
<feature type="transmembrane region" description="Helical" evidence="7">
    <location>
        <begin position="397"/>
        <end position="418"/>
    </location>
</feature>
<evidence type="ECO:0000313" key="10">
    <source>
        <dbReference type="Proteomes" id="UP000598217"/>
    </source>
</evidence>
<dbReference type="RefSeq" id="WP_191274770.1">
    <property type="nucleotide sequence ID" value="NZ_BMXJ01000008.1"/>
</dbReference>
<dbReference type="Proteomes" id="UP000598217">
    <property type="component" value="Unassembled WGS sequence"/>
</dbReference>
<keyword evidence="3" id="KW-0997">Cell inner membrane</keyword>
<dbReference type="InterPro" id="IPR010656">
    <property type="entry name" value="DctM"/>
</dbReference>
<dbReference type="NCBIfam" id="TIGR00786">
    <property type="entry name" value="dctM"/>
    <property type="match status" value="1"/>
</dbReference>
<feature type="transmembrane region" description="Helical" evidence="7">
    <location>
        <begin position="53"/>
        <end position="73"/>
    </location>
</feature>